<accession>A0ABP3LHS1</accession>
<comment type="caution">
    <text evidence="1">The sequence shown here is derived from an EMBL/GenBank/DDBJ whole genome shotgun (WGS) entry which is preliminary data.</text>
</comment>
<dbReference type="Proteomes" id="UP001500909">
    <property type="component" value="Unassembled WGS sequence"/>
</dbReference>
<evidence type="ECO:0000313" key="2">
    <source>
        <dbReference type="Proteomes" id="UP001500909"/>
    </source>
</evidence>
<dbReference type="EMBL" id="BAAABY010000070">
    <property type="protein sequence ID" value="GAA0501208.1"/>
    <property type="molecule type" value="Genomic_DNA"/>
</dbReference>
<sequence>MPETECAREGIPLLHGFLQPHPGGEVLRVWCRWCCIWHIHNTAGEAAGALTEHEARCYAPDSPYRVYRVRVSAVSFVQVEVGVVVASMAQRWAISQGEVTLAVRRLRDQVVPVPNPIP</sequence>
<reference evidence="2" key="1">
    <citation type="journal article" date="2019" name="Int. J. Syst. Evol. Microbiol.">
        <title>The Global Catalogue of Microorganisms (GCM) 10K type strain sequencing project: providing services to taxonomists for standard genome sequencing and annotation.</title>
        <authorList>
            <consortium name="The Broad Institute Genomics Platform"/>
            <consortium name="The Broad Institute Genome Sequencing Center for Infectious Disease"/>
            <person name="Wu L."/>
            <person name="Ma J."/>
        </authorList>
    </citation>
    <scope>NUCLEOTIDE SEQUENCE [LARGE SCALE GENOMIC DNA]</scope>
    <source>
        <strain evidence="2">JCM 4805</strain>
    </source>
</reference>
<protein>
    <submittedName>
        <fullName evidence="1">Uncharacterized protein</fullName>
    </submittedName>
</protein>
<keyword evidence="2" id="KW-1185">Reference proteome</keyword>
<dbReference type="RefSeq" id="WP_346100503.1">
    <property type="nucleotide sequence ID" value="NZ_BAAABY010000070.1"/>
</dbReference>
<evidence type="ECO:0000313" key="1">
    <source>
        <dbReference type="EMBL" id="GAA0501208.1"/>
    </source>
</evidence>
<proteinExistence type="predicted"/>
<gene>
    <name evidence="1" type="ORF">GCM10010361_78450</name>
</gene>
<name>A0ABP3LHS1_9ACTN</name>
<organism evidence="1 2">
    <name type="scientific">Streptomyces olivaceiscleroticus</name>
    <dbReference type="NCBI Taxonomy" id="68245"/>
    <lineage>
        <taxon>Bacteria</taxon>
        <taxon>Bacillati</taxon>
        <taxon>Actinomycetota</taxon>
        <taxon>Actinomycetes</taxon>
        <taxon>Kitasatosporales</taxon>
        <taxon>Streptomycetaceae</taxon>
        <taxon>Streptomyces</taxon>
    </lineage>
</organism>